<protein>
    <submittedName>
        <fullName evidence="1">Uncharacterized protein</fullName>
    </submittedName>
</protein>
<reference evidence="1" key="2">
    <citation type="journal article" date="2015" name="Fish Shellfish Immunol.">
        <title>Early steps in the European eel (Anguilla anguilla)-Vibrio vulnificus interaction in the gills: Role of the RtxA13 toxin.</title>
        <authorList>
            <person name="Callol A."/>
            <person name="Pajuelo D."/>
            <person name="Ebbesson L."/>
            <person name="Teles M."/>
            <person name="MacKenzie S."/>
            <person name="Amaro C."/>
        </authorList>
    </citation>
    <scope>NUCLEOTIDE SEQUENCE</scope>
</reference>
<proteinExistence type="predicted"/>
<accession>A0A0E9SGI6</accession>
<evidence type="ECO:0000313" key="1">
    <source>
        <dbReference type="EMBL" id="JAH39628.1"/>
    </source>
</evidence>
<dbReference type="AlphaFoldDB" id="A0A0E9SGI6"/>
<dbReference type="EMBL" id="GBXM01068949">
    <property type="protein sequence ID" value="JAH39628.1"/>
    <property type="molecule type" value="Transcribed_RNA"/>
</dbReference>
<reference evidence="1" key="1">
    <citation type="submission" date="2014-11" db="EMBL/GenBank/DDBJ databases">
        <authorList>
            <person name="Amaro Gonzalez C."/>
        </authorList>
    </citation>
    <scope>NUCLEOTIDE SEQUENCE</scope>
</reference>
<organism evidence="1">
    <name type="scientific">Anguilla anguilla</name>
    <name type="common">European freshwater eel</name>
    <name type="synonym">Muraena anguilla</name>
    <dbReference type="NCBI Taxonomy" id="7936"/>
    <lineage>
        <taxon>Eukaryota</taxon>
        <taxon>Metazoa</taxon>
        <taxon>Chordata</taxon>
        <taxon>Craniata</taxon>
        <taxon>Vertebrata</taxon>
        <taxon>Euteleostomi</taxon>
        <taxon>Actinopterygii</taxon>
        <taxon>Neopterygii</taxon>
        <taxon>Teleostei</taxon>
        <taxon>Anguilliformes</taxon>
        <taxon>Anguillidae</taxon>
        <taxon>Anguilla</taxon>
    </lineage>
</organism>
<name>A0A0E9SGI6_ANGAN</name>
<sequence>MATRGIGSRKFMQKKFTELK</sequence>